<evidence type="ECO:0008006" key="11">
    <source>
        <dbReference type="Google" id="ProtNLM"/>
    </source>
</evidence>
<keyword evidence="10" id="KW-1185">Reference proteome</keyword>
<dbReference type="FunCoup" id="A0A1B1AFU1">
    <property type="interactions" value="254"/>
</dbReference>
<evidence type="ECO:0000256" key="1">
    <source>
        <dbReference type="ARBA" id="ARBA00004442"/>
    </source>
</evidence>
<evidence type="ECO:0000256" key="7">
    <source>
        <dbReference type="ARBA" id="ARBA00023237"/>
    </source>
</evidence>
<feature type="signal peptide" evidence="8">
    <location>
        <begin position="1"/>
        <end position="20"/>
    </location>
</feature>
<dbReference type="InParanoid" id="A0A1B1AFU1"/>
<dbReference type="GO" id="GO:1990281">
    <property type="term" value="C:efflux pump complex"/>
    <property type="evidence" value="ECO:0007669"/>
    <property type="project" value="TreeGrafter"/>
</dbReference>
<name>A0A1B1AFU1_9PROT</name>
<dbReference type="Proteomes" id="UP000092498">
    <property type="component" value="Chromosome"/>
</dbReference>
<dbReference type="Gene3D" id="1.20.1600.10">
    <property type="entry name" value="Outer membrane efflux proteins (OEP)"/>
    <property type="match status" value="1"/>
</dbReference>
<evidence type="ECO:0000313" key="9">
    <source>
        <dbReference type="EMBL" id="ANP45411.1"/>
    </source>
</evidence>
<dbReference type="InterPro" id="IPR051906">
    <property type="entry name" value="TolC-like"/>
</dbReference>
<evidence type="ECO:0000256" key="5">
    <source>
        <dbReference type="ARBA" id="ARBA00022692"/>
    </source>
</evidence>
<dbReference type="GO" id="GO:0015288">
    <property type="term" value="F:porin activity"/>
    <property type="evidence" value="ECO:0007669"/>
    <property type="project" value="TreeGrafter"/>
</dbReference>
<evidence type="ECO:0000256" key="3">
    <source>
        <dbReference type="ARBA" id="ARBA00022448"/>
    </source>
</evidence>
<dbReference type="KEGG" id="cbot:ATE48_05520"/>
<evidence type="ECO:0000256" key="8">
    <source>
        <dbReference type="SAM" id="SignalP"/>
    </source>
</evidence>
<protein>
    <recommendedName>
        <fullName evidence="11">Type I secretion protein TolC</fullName>
    </recommendedName>
</protein>
<feature type="chain" id="PRO_5008518732" description="Type I secretion protein TolC" evidence="8">
    <location>
        <begin position="21"/>
        <end position="435"/>
    </location>
</feature>
<dbReference type="GO" id="GO:0015562">
    <property type="term" value="F:efflux transmembrane transporter activity"/>
    <property type="evidence" value="ECO:0007669"/>
    <property type="project" value="InterPro"/>
</dbReference>
<keyword evidence="5" id="KW-0812">Transmembrane</keyword>
<keyword evidence="4" id="KW-1134">Transmembrane beta strand</keyword>
<dbReference type="Pfam" id="PF02321">
    <property type="entry name" value="OEP"/>
    <property type="match status" value="2"/>
</dbReference>
<keyword evidence="8" id="KW-0732">Signal</keyword>
<reference evidence="9 10" key="1">
    <citation type="submission" date="2015-11" db="EMBL/GenBank/DDBJ databases">
        <title>Whole-Genome Sequence of Candidatus Oderbacter manganicum from the National Park Lower Oder Valley, Germany.</title>
        <authorList>
            <person name="Braun B."/>
            <person name="Liere K."/>
            <person name="Szewzyk U."/>
        </authorList>
    </citation>
    <scope>NUCLEOTIDE SEQUENCE [LARGE SCALE GENOMIC DNA]</scope>
    <source>
        <strain evidence="9 10">OTSz_A_272</strain>
    </source>
</reference>
<keyword evidence="3" id="KW-0813">Transport</keyword>
<gene>
    <name evidence="9" type="ORF">ATE48_05520</name>
</gene>
<dbReference type="NCBIfam" id="TIGR01844">
    <property type="entry name" value="type_I_sec_TolC"/>
    <property type="match status" value="1"/>
</dbReference>
<accession>A0A1B1AFU1</accession>
<keyword evidence="7" id="KW-0998">Cell outer membrane</keyword>
<dbReference type="AlphaFoldDB" id="A0A1B1AFU1"/>
<organism evidence="9 10">
    <name type="scientific">Candidatus Viadribacter manganicus</name>
    <dbReference type="NCBI Taxonomy" id="1759059"/>
    <lineage>
        <taxon>Bacteria</taxon>
        <taxon>Pseudomonadati</taxon>
        <taxon>Pseudomonadota</taxon>
        <taxon>Alphaproteobacteria</taxon>
        <taxon>Hyphomonadales</taxon>
        <taxon>Hyphomonadaceae</taxon>
        <taxon>Candidatus Viadribacter</taxon>
    </lineage>
</organism>
<dbReference type="InterPro" id="IPR003423">
    <property type="entry name" value="OMP_efflux"/>
</dbReference>
<dbReference type="InterPro" id="IPR010130">
    <property type="entry name" value="T1SS_OMP_TolC"/>
</dbReference>
<evidence type="ECO:0000256" key="6">
    <source>
        <dbReference type="ARBA" id="ARBA00023136"/>
    </source>
</evidence>
<dbReference type="PANTHER" id="PTHR30026">
    <property type="entry name" value="OUTER MEMBRANE PROTEIN TOLC"/>
    <property type="match status" value="1"/>
</dbReference>
<evidence type="ECO:0000313" key="10">
    <source>
        <dbReference type="Proteomes" id="UP000092498"/>
    </source>
</evidence>
<sequence>MRTLIVSLAALSAAIGTAQADTLAEAMTAAQESNPTLAAQRQRLRATREALPQALSAALPQISISGLASASDRDSDNPLLEGDRTETWSSSANISQLLFGSGRVLASTRAARAQIAGATADYEGARQQLLLDVTSAYANVRQAQAVVAARQTNVSNLQQLYEYAQAQFEAGVVTRTDEAQAQARFAQARTQLVQAQGAMAAAVEAYRRLVGHPPSDLQAPPAAAGLPMDLESALSTAVDNSPTLISAQADTRLADANVDAAAAQGRLNVTAEAGYSLGADFNDDTSESSNDTVGVRLSVPLFQGGAIRSRTRQQRALRSASNLDLAAIQRSVQEVVTNSWTGLASARSAVQSAREQVDAAALAYEGVRLEQETGLRSTVEVLDQVADLLTAQIALAQAERDLVVAERQLLAAVGTLDIPAGSGGLIEDNDELRGR</sequence>
<dbReference type="SUPFAM" id="SSF56954">
    <property type="entry name" value="Outer membrane efflux proteins (OEP)"/>
    <property type="match status" value="1"/>
</dbReference>
<dbReference type="RefSeq" id="WP_066768679.1">
    <property type="nucleotide sequence ID" value="NZ_CP013244.1"/>
</dbReference>
<evidence type="ECO:0000256" key="4">
    <source>
        <dbReference type="ARBA" id="ARBA00022452"/>
    </source>
</evidence>
<dbReference type="STRING" id="1759059.ATE48_05520"/>
<comment type="subcellular location">
    <subcellularLocation>
        <location evidence="1">Cell outer membrane</location>
    </subcellularLocation>
</comment>
<keyword evidence="6" id="KW-0472">Membrane</keyword>
<evidence type="ECO:0000256" key="2">
    <source>
        <dbReference type="ARBA" id="ARBA00007613"/>
    </source>
</evidence>
<comment type="similarity">
    <text evidence="2">Belongs to the outer membrane factor (OMF) (TC 1.B.17) family.</text>
</comment>
<dbReference type="PANTHER" id="PTHR30026:SF22">
    <property type="entry name" value="OUTER MEMBRANE EFFLUX PROTEIN"/>
    <property type="match status" value="1"/>
</dbReference>
<proteinExistence type="inferred from homology"/>
<dbReference type="GO" id="GO:0009279">
    <property type="term" value="C:cell outer membrane"/>
    <property type="evidence" value="ECO:0007669"/>
    <property type="project" value="UniProtKB-SubCell"/>
</dbReference>
<dbReference type="EMBL" id="CP013244">
    <property type="protein sequence ID" value="ANP45411.1"/>
    <property type="molecule type" value="Genomic_DNA"/>
</dbReference>